<organism evidence="3 4">
    <name type="scientific">Exocentrus adspersus</name>
    <dbReference type="NCBI Taxonomy" id="1586481"/>
    <lineage>
        <taxon>Eukaryota</taxon>
        <taxon>Metazoa</taxon>
        <taxon>Ecdysozoa</taxon>
        <taxon>Arthropoda</taxon>
        <taxon>Hexapoda</taxon>
        <taxon>Insecta</taxon>
        <taxon>Pterygota</taxon>
        <taxon>Neoptera</taxon>
        <taxon>Endopterygota</taxon>
        <taxon>Coleoptera</taxon>
        <taxon>Polyphaga</taxon>
        <taxon>Cucujiformia</taxon>
        <taxon>Chrysomeloidea</taxon>
        <taxon>Cerambycidae</taxon>
        <taxon>Lamiinae</taxon>
        <taxon>Acanthocinini</taxon>
        <taxon>Exocentrus</taxon>
    </lineage>
</organism>
<evidence type="ECO:0000256" key="1">
    <source>
        <dbReference type="SAM" id="Phobius"/>
    </source>
</evidence>
<keyword evidence="1" id="KW-1133">Transmembrane helix</keyword>
<dbReference type="PANTHER" id="PTHR46560">
    <property type="entry name" value="CYPHER, ISOFORM B"/>
    <property type="match status" value="1"/>
</dbReference>
<comment type="caution">
    <text evidence="3">The sequence shown here is derived from an EMBL/GenBank/DDBJ whole genome shotgun (WGS) entry which is preliminary data.</text>
</comment>
<dbReference type="AlphaFoldDB" id="A0AAV8WGC9"/>
<name>A0AAV8WGC9_9CUCU</name>
<dbReference type="EMBL" id="JANEYG010000001">
    <property type="protein sequence ID" value="KAJ8925609.1"/>
    <property type="molecule type" value="Genomic_DNA"/>
</dbReference>
<keyword evidence="1" id="KW-0472">Membrane</keyword>
<protein>
    <recommendedName>
        <fullName evidence="2">ZP domain-containing protein</fullName>
    </recommendedName>
</protein>
<dbReference type="Proteomes" id="UP001159042">
    <property type="component" value="Unassembled WGS sequence"/>
</dbReference>
<reference evidence="3 4" key="1">
    <citation type="journal article" date="2023" name="Insect Mol. Biol.">
        <title>Genome sequencing provides insights into the evolution of gene families encoding plant cell wall-degrading enzymes in longhorned beetles.</title>
        <authorList>
            <person name="Shin N.R."/>
            <person name="Okamura Y."/>
            <person name="Kirsch R."/>
            <person name="Pauchet Y."/>
        </authorList>
    </citation>
    <scope>NUCLEOTIDE SEQUENCE [LARGE SCALE GENOMIC DNA]</scope>
    <source>
        <strain evidence="3">EAD_L_NR</strain>
    </source>
</reference>
<dbReference type="PANTHER" id="PTHR46560:SF5">
    <property type="entry name" value="CYPHER, ISOFORM B"/>
    <property type="match status" value="1"/>
</dbReference>
<proteinExistence type="predicted"/>
<dbReference type="InterPro" id="IPR001507">
    <property type="entry name" value="ZP_dom"/>
</dbReference>
<sequence length="292" mass="32995">MDQFKLFERLFISESDEFKPFDNEIKTVSLGETLLLMTDIRHSFIDASVRELIKENLIPVSVTGIGWRIVECIAHDGLGDSSQKLLDEEGCPVDELLMPPPTYGPIRPIALMRHQEAFSRFPAFKFPDRDRLHLNCGLQLCRGFCPKAECIAFNDNRLEVFNSIQVLAPEIDDLRQRDKQPASEPSVYPFTNISGDRTFCISPNKMAVTFCILGFIFLTAVIVAAACLLNLKDKKIIHHTTPEACSQAAAKDLPLEANYFYMTVLALISQVLLLGGCNMEEYCENTYKYVKE</sequence>
<dbReference type="PROSITE" id="PS51034">
    <property type="entry name" value="ZP_2"/>
    <property type="match status" value="1"/>
</dbReference>
<evidence type="ECO:0000259" key="2">
    <source>
        <dbReference type="PROSITE" id="PS51034"/>
    </source>
</evidence>
<gene>
    <name evidence="3" type="ORF">NQ315_009449</name>
</gene>
<evidence type="ECO:0000313" key="3">
    <source>
        <dbReference type="EMBL" id="KAJ8925609.1"/>
    </source>
</evidence>
<keyword evidence="1" id="KW-0812">Transmembrane</keyword>
<accession>A0AAV8WGC9</accession>
<evidence type="ECO:0000313" key="4">
    <source>
        <dbReference type="Proteomes" id="UP001159042"/>
    </source>
</evidence>
<keyword evidence="4" id="KW-1185">Reference proteome</keyword>
<feature type="domain" description="ZP" evidence="2">
    <location>
        <begin position="1"/>
        <end position="157"/>
    </location>
</feature>
<feature type="transmembrane region" description="Helical" evidence="1">
    <location>
        <begin position="206"/>
        <end position="229"/>
    </location>
</feature>